<dbReference type="PANTHER" id="PTHR24096">
    <property type="entry name" value="LONG-CHAIN-FATTY-ACID--COA LIGASE"/>
    <property type="match status" value="1"/>
</dbReference>
<dbReference type="InterPro" id="IPR042099">
    <property type="entry name" value="ANL_N_sf"/>
</dbReference>
<dbReference type="Gene3D" id="3.40.50.12780">
    <property type="entry name" value="N-terminal domain of ligase-like"/>
    <property type="match status" value="1"/>
</dbReference>
<dbReference type="AlphaFoldDB" id="A0A4Y9ZM19"/>
<dbReference type="SUPFAM" id="SSF56801">
    <property type="entry name" value="Acetyl-CoA synthetase-like"/>
    <property type="match status" value="1"/>
</dbReference>
<sequence>MNWKSLYPPIPDVPTVNFHDFLFERPAVRDQEDYTAFIDGPSGDRITFRQVKERVADAATALDGIGLKNGQDIVGILSENSIEFPILILALLKLAVPFSLLPAYATEAEVSTLVKLSKATYIFASAKLYLLALRIAKERGTPADRIFTFGGQVNGVQSLAELIDDVRTRKPPRVPSHPVQDKTPAYLAFSSGTSGLPKGSYDCQFPLMKEANSLPGVMISHRNLYYSGMQPMIVALTVSKVFMPPALNTPEGIPITLAAAPFYHAMGMHNGILRLLAQPGTAIIIPKWDVNLAFDMIKKYSPTNMTIVPSMIYQMVTSPRWETEDLSKLLSMGSGAAYLPPELRKKLLKGTPNVGYFYIGYGMSECTLAAILTPFPLLFDGRFNNRPNMTGILLPGIEARIVRDDGTLAAPGEPGELQVKSGTVGLGYWENEKATREAFLEDGWLRTGDRFSADADGAF</sequence>
<name>A0A4Y9ZM19_9AGAM</name>
<dbReference type="InterPro" id="IPR020845">
    <property type="entry name" value="AMP-binding_CS"/>
</dbReference>
<dbReference type="STRING" id="135208.A0A4Y9ZM19"/>
<proteinExistence type="inferred from homology"/>
<keyword evidence="2" id="KW-0436">Ligase</keyword>
<reference evidence="4 5" key="1">
    <citation type="submission" date="2019-02" db="EMBL/GenBank/DDBJ databases">
        <title>Genome sequencing of the rare red list fungi Hericium alpestre (H. flagellum).</title>
        <authorList>
            <person name="Buettner E."/>
            <person name="Kellner H."/>
        </authorList>
    </citation>
    <scope>NUCLEOTIDE SEQUENCE [LARGE SCALE GENOMIC DNA]</scope>
    <source>
        <strain evidence="4 5">DSM 108284</strain>
    </source>
</reference>
<gene>
    <name evidence="4" type="ORF">EWM64_g8686</name>
</gene>
<comment type="similarity">
    <text evidence="1">Belongs to the ATP-dependent AMP-binding enzyme family.</text>
</comment>
<dbReference type="Proteomes" id="UP000298061">
    <property type="component" value="Unassembled WGS sequence"/>
</dbReference>
<protein>
    <recommendedName>
        <fullName evidence="3">AMP-dependent synthetase/ligase domain-containing protein</fullName>
    </recommendedName>
</protein>
<dbReference type="PANTHER" id="PTHR24096:SF149">
    <property type="entry name" value="AMP-BINDING DOMAIN-CONTAINING PROTEIN-RELATED"/>
    <property type="match status" value="1"/>
</dbReference>
<feature type="domain" description="AMP-dependent synthetase/ligase" evidence="3">
    <location>
        <begin position="216"/>
        <end position="429"/>
    </location>
</feature>
<evidence type="ECO:0000256" key="1">
    <source>
        <dbReference type="ARBA" id="ARBA00006432"/>
    </source>
</evidence>
<comment type="caution">
    <text evidence="4">The sequence shown here is derived from an EMBL/GenBank/DDBJ whole genome shotgun (WGS) entry which is preliminary data.</text>
</comment>
<evidence type="ECO:0000256" key="2">
    <source>
        <dbReference type="ARBA" id="ARBA00022598"/>
    </source>
</evidence>
<accession>A0A4Y9ZM19</accession>
<dbReference type="EMBL" id="SFCI01001623">
    <property type="protein sequence ID" value="TFY75324.1"/>
    <property type="molecule type" value="Genomic_DNA"/>
</dbReference>
<dbReference type="GO" id="GO:0019748">
    <property type="term" value="P:secondary metabolic process"/>
    <property type="evidence" value="ECO:0007669"/>
    <property type="project" value="TreeGrafter"/>
</dbReference>
<evidence type="ECO:0000313" key="5">
    <source>
        <dbReference type="Proteomes" id="UP000298061"/>
    </source>
</evidence>
<dbReference type="PROSITE" id="PS00455">
    <property type="entry name" value="AMP_BINDING"/>
    <property type="match status" value="1"/>
</dbReference>
<evidence type="ECO:0000259" key="3">
    <source>
        <dbReference type="Pfam" id="PF00501"/>
    </source>
</evidence>
<dbReference type="GO" id="GO:0016405">
    <property type="term" value="F:CoA-ligase activity"/>
    <property type="evidence" value="ECO:0007669"/>
    <property type="project" value="TreeGrafter"/>
</dbReference>
<keyword evidence="5" id="KW-1185">Reference proteome</keyword>
<feature type="domain" description="AMP-dependent synthetase/ligase" evidence="3">
    <location>
        <begin position="28"/>
        <end position="199"/>
    </location>
</feature>
<dbReference type="OrthoDB" id="1898221at2759"/>
<dbReference type="InterPro" id="IPR000873">
    <property type="entry name" value="AMP-dep_synth/lig_dom"/>
</dbReference>
<organism evidence="4 5">
    <name type="scientific">Hericium alpestre</name>
    <dbReference type="NCBI Taxonomy" id="135208"/>
    <lineage>
        <taxon>Eukaryota</taxon>
        <taxon>Fungi</taxon>
        <taxon>Dikarya</taxon>
        <taxon>Basidiomycota</taxon>
        <taxon>Agaricomycotina</taxon>
        <taxon>Agaricomycetes</taxon>
        <taxon>Russulales</taxon>
        <taxon>Hericiaceae</taxon>
        <taxon>Hericium</taxon>
    </lineage>
</organism>
<dbReference type="Pfam" id="PF00501">
    <property type="entry name" value="AMP-binding"/>
    <property type="match status" value="2"/>
</dbReference>
<evidence type="ECO:0000313" key="4">
    <source>
        <dbReference type="EMBL" id="TFY75324.1"/>
    </source>
</evidence>